<feature type="region of interest" description="Disordered" evidence="1">
    <location>
        <begin position="96"/>
        <end position="155"/>
    </location>
</feature>
<organism evidence="2 3">
    <name type="scientific">Cephalotrichum gorgonifer</name>
    <dbReference type="NCBI Taxonomy" id="2041049"/>
    <lineage>
        <taxon>Eukaryota</taxon>
        <taxon>Fungi</taxon>
        <taxon>Dikarya</taxon>
        <taxon>Ascomycota</taxon>
        <taxon>Pezizomycotina</taxon>
        <taxon>Sordariomycetes</taxon>
        <taxon>Hypocreomycetidae</taxon>
        <taxon>Microascales</taxon>
        <taxon>Microascaceae</taxon>
        <taxon>Cephalotrichum</taxon>
    </lineage>
</organism>
<evidence type="ECO:0000256" key="1">
    <source>
        <dbReference type="SAM" id="MobiDB-lite"/>
    </source>
</evidence>
<comment type="caution">
    <text evidence="2">The sequence shown here is derived from an EMBL/GenBank/DDBJ whole genome shotgun (WGS) entry which is preliminary data.</text>
</comment>
<feature type="region of interest" description="Disordered" evidence="1">
    <location>
        <begin position="331"/>
        <end position="370"/>
    </location>
</feature>
<dbReference type="EMBL" id="ONZQ02000006">
    <property type="protein sequence ID" value="SPO02111.1"/>
    <property type="molecule type" value="Genomic_DNA"/>
</dbReference>
<accession>A0AAE8MWQ5</accession>
<keyword evidence="3" id="KW-1185">Reference proteome</keyword>
<dbReference type="AlphaFoldDB" id="A0AAE8MWQ5"/>
<sequence length="370" mass="42186">MDCIVPDDDWVNTSYTSRSPSFGHFGVSETSWPEHDEQLAPYCDSNTLAYMMEQQAQGQVQQHPETTMNTPLPEYSPTFSAGDSNTFQQPDAILNARPSGSAQSASHLPDVYNRSRNTGRGKSRVIKDTRRRIRPNAKKSGEPSTPQRASNEPCQYEFKEGTPEEIRFVIEEYERRKCDKGGTMWTDIRNAFAEKFGRKPSKSNLQMMRSRGLKQYVLLSDFDKELMPKVFYDYENGRYPAMVRILHEQGGSPGINPTMLEYHMVVMGYERFDMDPKTKVRPRMKVPRGGRSTAKRAVHMIQCRANPPLLTEEEQEALCIQVEGREISADGCSPIGMMKDEGDLGVKDNDRRDPNNFQQLGGLKREYDDI</sequence>
<feature type="compositionally biased region" description="Basic residues" evidence="1">
    <location>
        <begin position="117"/>
        <end position="137"/>
    </location>
</feature>
<feature type="compositionally biased region" description="Polar residues" evidence="1">
    <location>
        <begin position="142"/>
        <end position="153"/>
    </location>
</feature>
<protein>
    <submittedName>
        <fullName evidence="2">Uncharacterized protein</fullName>
    </submittedName>
</protein>
<proteinExistence type="predicted"/>
<feature type="compositionally biased region" description="Basic and acidic residues" evidence="1">
    <location>
        <begin position="338"/>
        <end position="354"/>
    </location>
</feature>
<gene>
    <name evidence="2" type="ORF">DNG_04784</name>
</gene>
<evidence type="ECO:0000313" key="3">
    <source>
        <dbReference type="Proteomes" id="UP001187682"/>
    </source>
</evidence>
<evidence type="ECO:0000313" key="2">
    <source>
        <dbReference type="EMBL" id="SPO02111.1"/>
    </source>
</evidence>
<name>A0AAE8MWQ5_9PEZI</name>
<reference evidence="2" key="1">
    <citation type="submission" date="2018-03" db="EMBL/GenBank/DDBJ databases">
        <authorList>
            <person name="Guldener U."/>
        </authorList>
    </citation>
    <scope>NUCLEOTIDE SEQUENCE</scope>
</reference>
<dbReference type="Proteomes" id="UP001187682">
    <property type="component" value="Unassembled WGS sequence"/>
</dbReference>